<evidence type="ECO:0000256" key="1">
    <source>
        <dbReference type="ARBA" id="ARBA00001933"/>
    </source>
</evidence>
<evidence type="ECO:0000259" key="4">
    <source>
        <dbReference type="Pfam" id="PF00291"/>
    </source>
</evidence>
<dbReference type="eggNOG" id="arCOG01434">
    <property type="taxonomic scope" value="Archaea"/>
</dbReference>
<keyword evidence="3" id="KW-0456">Lyase</keyword>
<dbReference type="PANTHER" id="PTHR48078">
    <property type="entry name" value="THREONINE DEHYDRATASE, MITOCHONDRIAL-RELATED"/>
    <property type="match status" value="1"/>
</dbReference>
<dbReference type="RefSeq" id="WP_008082473.1">
    <property type="nucleotide sequence ID" value="NC_013926.1"/>
</dbReference>
<dbReference type="Proteomes" id="UP000001400">
    <property type="component" value="Chromosome"/>
</dbReference>
<accession>B5I9S6</accession>
<dbReference type="GO" id="GO:0006565">
    <property type="term" value="P:L-serine catabolic process"/>
    <property type="evidence" value="ECO:0007669"/>
    <property type="project" value="TreeGrafter"/>
</dbReference>
<dbReference type="CDD" id="cd01563">
    <property type="entry name" value="Thr-synth_1"/>
    <property type="match status" value="1"/>
</dbReference>
<dbReference type="OrthoDB" id="6371at2157"/>
<proteinExistence type="predicted"/>
<comment type="cofactor">
    <cofactor evidence="1">
        <name>pyridoxal 5'-phosphate</name>
        <dbReference type="ChEBI" id="CHEBI:597326"/>
    </cofactor>
</comment>
<sequence>MFVCTACGRKFSLEEHHQRCPICNEPLQLENMKGKRRDGNVWERYRDFYSIPLSMDYSLGEGDTPIIRVDMYGNEFYLKNETLNPTWSFKDRGTFVAINRAIQMGFDRIGVVSTGNMAASVAAYGAHAGLDTIVLVSENILNEKISQLLPYGAKILKVKGDYGELYFKSLKIGKTRKIYFMNSDDPFRIEGYKTIAYELAEKVDVDYVFVPTSSGGLFRGVYKGFLELKESGTIDKIPEMVAVQAKGCSPICSAYPSGKIGRFKNASTIAHAIENPYPPSGNAVLRILKKNGWKCIAVEEDEIIKAQEELAYKGIFVQPASATTLAVLKKLNLKNSRIALILTGSGLKTKSIEYSKTIPLCDIEELEDCEVFK</sequence>
<dbReference type="GO" id="GO:0006567">
    <property type="term" value="P:L-threonine catabolic process"/>
    <property type="evidence" value="ECO:0007669"/>
    <property type="project" value="TreeGrafter"/>
</dbReference>
<dbReference type="PANTHER" id="PTHR48078:SF6">
    <property type="entry name" value="L-THREONINE DEHYDRATASE CATABOLIC TDCB"/>
    <property type="match status" value="1"/>
</dbReference>
<dbReference type="GeneID" id="8827580"/>
<dbReference type="GO" id="GO:0004794">
    <property type="term" value="F:threonine deaminase activity"/>
    <property type="evidence" value="ECO:0007669"/>
    <property type="project" value="TreeGrafter"/>
</dbReference>
<dbReference type="InterPro" id="IPR036052">
    <property type="entry name" value="TrpB-like_PALP_sf"/>
</dbReference>
<dbReference type="STRING" id="439481.Aboo_0634"/>
<dbReference type="EMBL" id="CP001941">
    <property type="protein sequence ID" value="ADD08445.1"/>
    <property type="molecule type" value="Genomic_DNA"/>
</dbReference>
<feature type="domain" description="Tryptophan synthase beta chain-like PALP" evidence="4">
    <location>
        <begin position="58"/>
        <end position="344"/>
    </location>
</feature>
<dbReference type="InterPro" id="IPR050147">
    <property type="entry name" value="Ser/Thr_Dehydratase"/>
</dbReference>
<evidence type="ECO:0000256" key="2">
    <source>
        <dbReference type="ARBA" id="ARBA00022898"/>
    </source>
</evidence>
<dbReference type="AlphaFoldDB" id="B5I9S6"/>
<dbReference type="GO" id="GO:0009097">
    <property type="term" value="P:isoleucine biosynthetic process"/>
    <property type="evidence" value="ECO:0007669"/>
    <property type="project" value="TreeGrafter"/>
</dbReference>
<organism evidence="5 6">
    <name type="scientific">Aciduliprofundum boonei (strain DSM 19572 / T469)</name>
    <dbReference type="NCBI Taxonomy" id="439481"/>
    <lineage>
        <taxon>Archaea</taxon>
        <taxon>Methanobacteriati</taxon>
        <taxon>Thermoplasmatota</taxon>
        <taxon>DHVE2 group</taxon>
        <taxon>Candidatus Aciduliprofundum</taxon>
    </lineage>
</organism>
<evidence type="ECO:0000313" key="5">
    <source>
        <dbReference type="EMBL" id="ADD08445.1"/>
    </source>
</evidence>
<dbReference type="InterPro" id="IPR001926">
    <property type="entry name" value="TrpB-like_PALP"/>
</dbReference>
<keyword evidence="2" id="KW-0663">Pyridoxal phosphate</keyword>
<dbReference type="SUPFAM" id="SSF53686">
    <property type="entry name" value="Tryptophan synthase beta subunit-like PLP-dependent enzymes"/>
    <property type="match status" value="1"/>
</dbReference>
<dbReference type="HOGENOM" id="CLU_028142_4_1_2"/>
<evidence type="ECO:0000313" key="6">
    <source>
        <dbReference type="Proteomes" id="UP000001400"/>
    </source>
</evidence>
<reference evidence="5" key="1">
    <citation type="submission" date="2010-02" db="EMBL/GenBank/DDBJ databases">
        <title>Complete sequence of Aciduliprofundum boonei T469.</title>
        <authorList>
            <consortium name="US DOE Joint Genome Institute"/>
            <person name="Lucas S."/>
            <person name="Copeland A."/>
            <person name="Lapidus A."/>
            <person name="Cheng J.-F."/>
            <person name="Bruce D."/>
            <person name="Goodwin L."/>
            <person name="Pitluck S."/>
            <person name="Saunders E."/>
            <person name="Detter J.C."/>
            <person name="Han C."/>
            <person name="Tapia R."/>
            <person name="Land M."/>
            <person name="Hauser L."/>
            <person name="Kyrpides N."/>
            <person name="Mikhailova N."/>
            <person name="Flores G."/>
            <person name="Reysenbach A.-L."/>
            <person name="Woyke T."/>
        </authorList>
    </citation>
    <scope>NUCLEOTIDE SEQUENCE</scope>
    <source>
        <strain evidence="5">T469</strain>
    </source>
</reference>
<gene>
    <name evidence="5" type="ordered locus">Aboo_0634</name>
</gene>
<name>B5I9S6_ACIB4</name>
<dbReference type="Pfam" id="PF00291">
    <property type="entry name" value="PALP"/>
    <property type="match status" value="1"/>
</dbReference>
<protein>
    <submittedName>
        <fullName evidence="5">Threonine synthase</fullName>
    </submittedName>
</protein>
<evidence type="ECO:0000256" key="3">
    <source>
        <dbReference type="ARBA" id="ARBA00023239"/>
    </source>
</evidence>
<dbReference type="Gene3D" id="3.40.50.1100">
    <property type="match status" value="2"/>
</dbReference>
<dbReference type="GO" id="GO:0003941">
    <property type="term" value="F:L-serine ammonia-lyase activity"/>
    <property type="evidence" value="ECO:0007669"/>
    <property type="project" value="TreeGrafter"/>
</dbReference>
<keyword evidence="6" id="KW-1185">Reference proteome</keyword>
<dbReference type="KEGG" id="abi:Aboo_0634"/>